<keyword evidence="9" id="KW-1185">Reference proteome</keyword>
<dbReference type="PROSITE" id="PS50888">
    <property type="entry name" value="BHLH"/>
    <property type="match status" value="1"/>
</dbReference>
<feature type="compositionally biased region" description="Basic and acidic residues" evidence="5">
    <location>
        <begin position="352"/>
        <end position="361"/>
    </location>
</feature>
<dbReference type="InterPro" id="IPR047265">
    <property type="entry name" value="PIF1-like_bHLH"/>
</dbReference>
<dbReference type="Pfam" id="PF00010">
    <property type="entry name" value="HLH"/>
    <property type="match status" value="1"/>
</dbReference>
<evidence type="ECO:0000313" key="8">
    <source>
        <dbReference type="EMBL" id="KAG5404644.1"/>
    </source>
</evidence>
<feature type="compositionally biased region" description="Pro residues" evidence="5">
    <location>
        <begin position="221"/>
        <end position="231"/>
    </location>
</feature>
<evidence type="ECO:0000256" key="6">
    <source>
        <dbReference type="SAM" id="Phobius"/>
    </source>
</evidence>
<evidence type="ECO:0000256" key="1">
    <source>
        <dbReference type="ARBA" id="ARBA00004123"/>
    </source>
</evidence>
<dbReference type="PANTHER" id="PTHR46807">
    <property type="entry name" value="TRANSCRIPTION FACTOR PIF3"/>
    <property type="match status" value="1"/>
</dbReference>
<keyword evidence="6" id="KW-1133">Transmembrane helix</keyword>
<evidence type="ECO:0000256" key="5">
    <source>
        <dbReference type="SAM" id="MobiDB-lite"/>
    </source>
</evidence>
<dbReference type="CDD" id="cd11445">
    <property type="entry name" value="bHLH_AtPIF_like"/>
    <property type="match status" value="1"/>
</dbReference>
<dbReference type="InterPro" id="IPR044273">
    <property type="entry name" value="PIF3-like"/>
</dbReference>
<reference evidence="8 9" key="1">
    <citation type="submission" date="2021-03" db="EMBL/GenBank/DDBJ databases">
        <authorList>
            <person name="King G.J."/>
            <person name="Bancroft I."/>
            <person name="Baten A."/>
            <person name="Bloomfield J."/>
            <person name="Borpatragohain P."/>
            <person name="He Z."/>
            <person name="Irish N."/>
            <person name="Irwin J."/>
            <person name="Liu K."/>
            <person name="Mauleon R.P."/>
            <person name="Moore J."/>
            <person name="Morris R."/>
            <person name="Ostergaard L."/>
            <person name="Wang B."/>
            <person name="Wells R."/>
        </authorList>
    </citation>
    <scope>NUCLEOTIDE SEQUENCE [LARGE SCALE GENOMIC DNA]</scope>
    <source>
        <strain evidence="8">R-o-18</strain>
        <tissue evidence="8">Leaf</tissue>
    </source>
</reference>
<dbReference type="SMART" id="SM00353">
    <property type="entry name" value="HLH"/>
    <property type="match status" value="1"/>
</dbReference>
<proteinExistence type="predicted"/>
<evidence type="ECO:0000259" key="7">
    <source>
        <dbReference type="PROSITE" id="PS50888"/>
    </source>
</evidence>
<comment type="caution">
    <text evidence="8">The sequence shown here is derived from an EMBL/GenBank/DDBJ whole genome shotgun (WGS) entry which is preliminary data.</text>
</comment>
<keyword evidence="2" id="KW-0805">Transcription regulation</keyword>
<feature type="domain" description="BHLH" evidence="7">
    <location>
        <begin position="352"/>
        <end position="401"/>
    </location>
</feature>
<accession>A0ABQ7N133</accession>
<dbReference type="InterPro" id="IPR036638">
    <property type="entry name" value="HLH_DNA-bd_sf"/>
</dbReference>
<feature type="compositionally biased region" description="Basic and acidic residues" evidence="5">
    <location>
        <begin position="276"/>
        <end position="286"/>
    </location>
</feature>
<gene>
    <name evidence="8" type="primary">A03p024660.1_BraROA</name>
    <name evidence="8" type="ORF">IGI04_010763</name>
</gene>
<feature type="region of interest" description="Disordered" evidence="5">
    <location>
        <begin position="210"/>
        <end position="231"/>
    </location>
</feature>
<keyword evidence="6" id="KW-0812">Transmembrane</keyword>
<keyword evidence="4" id="KW-0539">Nucleus</keyword>
<dbReference type="Proteomes" id="UP000823674">
    <property type="component" value="Chromosome A03"/>
</dbReference>
<feature type="compositionally biased region" description="Low complexity" evidence="5">
    <location>
        <begin position="287"/>
        <end position="303"/>
    </location>
</feature>
<evidence type="ECO:0000256" key="4">
    <source>
        <dbReference type="ARBA" id="ARBA00023242"/>
    </source>
</evidence>
<feature type="transmembrane region" description="Helical" evidence="6">
    <location>
        <begin position="26"/>
        <end position="45"/>
    </location>
</feature>
<name>A0ABQ7N133_BRACM</name>
<dbReference type="InterPro" id="IPR011598">
    <property type="entry name" value="bHLH_dom"/>
</dbReference>
<comment type="subcellular location">
    <subcellularLocation>
        <location evidence="1">Nucleus</location>
    </subcellularLocation>
</comment>
<keyword evidence="6" id="KW-0472">Membrane</keyword>
<keyword evidence="3" id="KW-0804">Transcription</keyword>
<feature type="region of interest" description="Disordered" evidence="5">
    <location>
        <begin position="320"/>
        <end position="361"/>
    </location>
</feature>
<feature type="region of interest" description="Disordered" evidence="5">
    <location>
        <begin position="496"/>
        <end position="518"/>
    </location>
</feature>
<dbReference type="EMBL" id="JADBGQ010000003">
    <property type="protein sequence ID" value="KAG5404644.1"/>
    <property type="molecule type" value="Genomic_DNA"/>
</dbReference>
<feature type="region of interest" description="Disordered" evidence="5">
    <location>
        <begin position="256"/>
        <end position="304"/>
    </location>
</feature>
<feature type="compositionally biased region" description="Polar residues" evidence="5">
    <location>
        <begin position="502"/>
        <end position="512"/>
    </location>
</feature>
<feature type="compositionally biased region" description="Polar residues" evidence="5">
    <location>
        <begin position="329"/>
        <end position="348"/>
    </location>
</feature>
<evidence type="ECO:0000256" key="2">
    <source>
        <dbReference type="ARBA" id="ARBA00023015"/>
    </source>
</evidence>
<feature type="non-terminal residue" evidence="8">
    <location>
        <position position="1"/>
    </location>
</feature>
<sequence>IRYRSETTSRNLAIDLIPKEEDLHRIIISLAVISLLFMLLSLSVCTKRKTREQVRGKRRFCSFWAWNFNFHKSGLDLLLLQLLIRPEAFQIWLINKLFPCLQRSDMEHQGWSFEENYNLFNNRRFIRPQDELVELLWRDGQVVQQSQTHRDQTQAQVQAQKQDQETLRSYTFLEDQETVSWIQYPLDEDPFESEDFTSPFFSTIDPVQRPASETVKHEAGPVPPDQVMPPPKFRLTGSSSGVRELGKEQYSVMTVGPSHCGSNQSQTDLDVSLTHDPSKPIDERLYSNENSSSGGSSGCSLGKNNKEIACGRSITADRKRKHIMDTDESVSQSDAIGNNKSNQRSGSTRRSRAAEVHNLSERRRRDRINERMKALQELIPNCIKTDKASILEEAIDYLKSLQLQLQVMWMGSGMAGAAATPIMFPGVQPPPPFIRQLQSPVLLPRFPVMDGSAIQNNPGLVCQNPVQNQVFPDRFGRYVGLFPRMQGTSQPMEMMTFGSPAGQESQRTSAPKTTDGPR</sequence>
<dbReference type="Gene3D" id="4.10.280.10">
    <property type="entry name" value="Helix-loop-helix DNA-binding domain"/>
    <property type="match status" value="1"/>
</dbReference>
<evidence type="ECO:0000313" key="9">
    <source>
        <dbReference type="Proteomes" id="UP000823674"/>
    </source>
</evidence>
<feature type="compositionally biased region" description="Polar residues" evidence="5">
    <location>
        <begin position="260"/>
        <end position="269"/>
    </location>
</feature>
<protein>
    <recommendedName>
        <fullName evidence="7">BHLH domain-containing protein</fullName>
    </recommendedName>
</protein>
<evidence type="ECO:0000256" key="3">
    <source>
        <dbReference type="ARBA" id="ARBA00023163"/>
    </source>
</evidence>
<dbReference type="PANTHER" id="PTHR46807:SF7">
    <property type="entry name" value="BHLH DOMAIN-CONTAINING PROTEIN"/>
    <property type="match status" value="1"/>
</dbReference>
<organism evidence="8 9">
    <name type="scientific">Brassica rapa subsp. trilocularis</name>
    <dbReference type="NCBI Taxonomy" id="1813537"/>
    <lineage>
        <taxon>Eukaryota</taxon>
        <taxon>Viridiplantae</taxon>
        <taxon>Streptophyta</taxon>
        <taxon>Embryophyta</taxon>
        <taxon>Tracheophyta</taxon>
        <taxon>Spermatophyta</taxon>
        <taxon>Magnoliopsida</taxon>
        <taxon>eudicotyledons</taxon>
        <taxon>Gunneridae</taxon>
        <taxon>Pentapetalae</taxon>
        <taxon>rosids</taxon>
        <taxon>malvids</taxon>
        <taxon>Brassicales</taxon>
        <taxon>Brassicaceae</taxon>
        <taxon>Brassiceae</taxon>
        <taxon>Brassica</taxon>
    </lineage>
</organism>
<dbReference type="SUPFAM" id="SSF47459">
    <property type="entry name" value="HLH, helix-loop-helix DNA-binding domain"/>
    <property type="match status" value="1"/>
</dbReference>